<protein>
    <submittedName>
        <fullName evidence="2">Uncharacterized protein</fullName>
    </submittedName>
</protein>
<evidence type="ECO:0000313" key="2">
    <source>
        <dbReference type="EMBL" id="MBB3105863.1"/>
    </source>
</evidence>
<evidence type="ECO:0000313" key="3">
    <source>
        <dbReference type="Proteomes" id="UP000588111"/>
    </source>
</evidence>
<proteinExistence type="predicted"/>
<dbReference type="Proteomes" id="UP000588111">
    <property type="component" value="Unassembled WGS sequence"/>
</dbReference>
<accession>A0A839TE57</accession>
<keyword evidence="1" id="KW-1133">Transmembrane helix</keyword>
<keyword evidence="1" id="KW-0472">Membrane</keyword>
<reference evidence="2 3" key="1">
    <citation type="submission" date="2020-08" db="EMBL/GenBank/DDBJ databases">
        <title>Genomic Encyclopedia of Type Strains, Phase III (KMG-III): the genomes of soil and plant-associated and newly described type strains.</title>
        <authorList>
            <person name="Whitman W."/>
        </authorList>
    </citation>
    <scope>NUCLEOTIDE SEQUENCE [LARGE SCALE GENOMIC DNA]</scope>
    <source>
        <strain evidence="2 3">CECT 5885</strain>
    </source>
</reference>
<gene>
    <name evidence="2" type="ORF">FHS24_000354</name>
</gene>
<sequence length="248" mass="27821">MSPSSNDMNPDIATELPSSSLNSDDVILNIEGRNRMRQPYERYMQQQTMQKALENVAEDATTVYEQSEHRQSSDIIHYNETVTSHQSTPPFCAETSKPTKSRSLNHAKFLSVIAIFCAVFLLAVFAFNYLLSKNSQVPLGTNSASVAKNADSAKQMNADVTMDPNSNPSFIAPRDEKQNSDEQINAIKVKTALSEHDFRQEAQNNLFRDPEQQASQKSDIAIRPEINQQAFKAEAKSILYRDEIRAGE</sequence>
<dbReference type="EMBL" id="JACHXL010000001">
    <property type="protein sequence ID" value="MBB3105863.1"/>
    <property type="molecule type" value="Genomic_DNA"/>
</dbReference>
<keyword evidence="1" id="KW-0812">Transmembrane</keyword>
<feature type="transmembrane region" description="Helical" evidence="1">
    <location>
        <begin position="109"/>
        <end position="131"/>
    </location>
</feature>
<comment type="caution">
    <text evidence="2">The sequence shown here is derived from an EMBL/GenBank/DDBJ whole genome shotgun (WGS) entry which is preliminary data.</text>
</comment>
<name>A0A839TE57_9GAMM</name>
<organism evidence="2 3">
    <name type="scientific">Psychrobacter luti</name>
    <dbReference type="NCBI Taxonomy" id="198481"/>
    <lineage>
        <taxon>Bacteria</taxon>
        <taxon>Pseudomonadati</taxon>
        <taxon>Pseudomonadota</taxon>
        <taxon>Gammaproteobacteria</taxon>
        <taxon>Moraxellales</taxon>
        <taxon>Moraxellaceae</taxon>
        <taxon>Psychrobacter</taxon>
    </lineage>
</organism>
<keyword evidence="3" id="KW-1185">Reference proteome</keyword>
<dbReference type="RefSeq" id="WP_183618212.1">
    <property type="nucleotide sequence ID" value="NZ_CAJHAH010000004.1"/>
</dbReference>
<dbReference type="AlphaFoldDB" id="A0A839TE57"/>
<evidence type="ECO:0000256" key="1">
    <source>
        <dbReference type="SAM" id="Phobius"/>
    </source>
</evidence>